<dbReference type="Proteomes" id="UP000037923">
    <property type="component" value="Unassembled WGS sequence"/>
</dbReference>
<protein>
    <recommendedName>
        <fullName evidence="3">Methyltransferase</fullName>
    </recommendedName>
</protein>
<sequence>MEYKEDFEVVTAADGTSALSVTLACATVREHYDRTTTAHSSVASDPAEVCSTGLRVYEGAQVLAAFMYRYGVALLPPVLGEEAVTTSPESGGTSGARNVCPPPSAFVVELGCGCGLVGFTLDAALHTRMAAAAQEHASAPMRDSSPSASVSLIFTDASEDCLALVRRSGRLAGRPVRDLDATPSDAPQQRHDFASPTDVRLSTLRLTWSDEGVKAFQKKLPASTGAPVQLVLGSDLMYYRVDVDALVYTAKSLLLLPAACRLPSLAQATDASSGFVVFAHFMRIPDGQRTLATVARERHGMAIAAIPLSAFVDTSTVRFRSWSGVELVLLGLHSPNAVAAPSGGSGSGNSTAGRAAAAAEDLNYLKALLEARGTAWERRCATASRQARALAATLQPYPSSVQATSSVNGVGGDAAAADAVEEAAFLHLLL</sequence>
<dbReference type="RefSeq" id="XP_015665366.1">
    <property type="nucleotide sequence ID" value="XM_015797358.1"/>
</dbReference>
<dbReference type="OrthoDB" id="413520at2759"/>
<accession>A0A0N0E0X7</accession>
<dbReference type="PROSITE" id="PS51257">
    <property type="entry name" value="PROKAR_LIPOPROTEIN"/>
    <property type="match status" value="1"/>
</dbReference>
<dbReference type="GeneID" id="26901255"/>
<dbReference type="EMBL" id="LGTL01000001">
    <property type="protein sequence ID" value="KPA86927.1"/>
    <property type="molecule type" value="Genomic_DNA"/>
</dbReference>
<dbReference type="InterPro" id="IPR019410">
    <property type="entry name" value="Methyltransf_16"/>
</dbReference>
<dbReference type="RefSeq" id="XP_015665367.1">
    <property type="nucleotide sequence ID" value="XM_015797359.1"/>
</dbReference>
<keyword evidence="2" id="KW-1185">Reference proteome</keyword>
<evidence type="ECO:0000313" key="2">
    <source>
        <dbReference type="Proteomes" id="UP000037923"/>
    </source>
</evidence>
<proteinExistence type="predicted"/>
<evidence type="ECO:0008006" key="3">
    <source>
        <dbReference type="Google" id="ProtNLM"/>
    </source>
</evidence>
<dbReference type="Gene3D" id="3.40.50.150">
    <property type="entry name" value="Vaccinia Virus protein VP39"/>
    <property type="match status" value="1"/>
</dbReference>
<dbReference type="OMA" id="CESHCAA"/>
<dbReference type="VEuPathDB" id="TriTrypDB:LpyrH10_01_9580"/>
<name>A0A0N0E0X7_LEPPY</name>
<reference evidence="1 2" key="1">
    <citation type="submission" date="2015-07" db="EMBL/GenBank/DDBJ databases">
        <title>High-quality genome of monoxenous trypanosomatid Leptomonas pyrrhocoris.</title>
        <authorList>
            <person name="Flegontov P."/>
            <person name="Butenko A."/>
            <person name="Firsov S."/>
            <person name="Vlcek C."/>
            <person name="Logacheva M.D."/>
            <person name="Field M."/>
            <person name="Filatov D."/>
            <person name="Flegontova O."/>
            <person name="Gerasimov E."/>
            <person name="Jackson A.P."/>
            <person name="Kelly S."/>
            <person name="Opperdoes F."/>
            <person name="O'Reilly A."/>
            <person name="Votypka J."/>
            <person name="Yurchenko V."/>
            <person name="Lukes J."/>
        </authorList>
    </citation>
    <scope>NUCLEOTIDE SEQUENCE [LARGE SCALE GENOMIC DNA]</scope>
    <source>
        <strain evidence="1">H10</strain>
    </source>
</reference>
<evidence type="ECO:0000313" key="1">
    <source>
        <dbReference type="EMBL" id="KPA86928.1"/>
    </source>
</evidence>
<gene>
    <name evidence="1" type="ORF">ABB37_00958</name>
</gene>
<dbReference type="InterPro" id="IPR029063">
    <property type="entry name" value="SAM-dependent_MTases_sf"/>
</dbReference>
<comment type="caution">
    <text evidence="1">The sequence shown here is derived from an EMBL/GenBank/DDBJ whole genome shotgun (WGS) entry which is preliminary data.</text>
</comment>
<dbReference type="PANTHER" id="PTHR14614">
    <property type="entry name" value="HEPATOCELLULAR CARCINOMA-ASSOCIATED ANTIGEN"/>
    <property type="match status" value="1"/>
</dbReference>
<dbReference type="AlphaFoldDB" id="A0A0N0E0X7"/>
<organism evidence="1 2">
    <name type="scientific">Leptomonas pyrrhocoris</name>
    <name type="common">Firebug parasite</name>
    <dbReference type="NCBI Taxonomy" id="157538"/>
    <lineage>
        <taxon>Eukaryota</taxon>
        <taxon>Discoba</taxon>
        <taxon>Euglenozoa</taxon>
        <taxon>Kinetoplastea</taxon>
        <taxon>Metakinetoplastina</taxon>
        <taxon>Trypanosomatida</taxon>
        <taxon>Trypanosomatidae</taxon>
        <taxon>Leishmaniinae</taxon>
        <taxon>Leptomonas</taxon>
    </lineage>
</organism>
<dbReference type="EMBL" id="LGTL01000001">
    <property type="protein sequence ID" value="KPA86928.1"/>
    <property type="molecule type" value="Genomic_DNA"/>
</dbReference>